<dbReference type="AlphaFoldDB" id="A0AAW0LGZ0"/>
<dbReference type="GO" id="GO:0005506">
    <property type="term" value="F:iron ion binding"/>
    <property type="evidence" value="ECO:0007669"/>
    <property type="project" value="InterPro"/>
</dbReference>
<evidence type="ECO:0000256" key="4">
    <source>
        <dbReference type="ARBA" id="ARBA00022723"/>
    </source>
</evidence>
<dbReference type="GO" id="GO:0004497">
    <property type="term" value="F:monooxygenase activity"/>
    <property type="evidence" value="ECO:0007669"/>
    <property type="project" value="UniProtKB-KW"/>
</dbReference>
<comment type="caution">
    <text evidence="8">The sequence shown here is derived from an EMBL/GenBank/DDBJ whole genome shotgun (WGS) entry which is preliminary data.</text>
</comment>
<dbReference type="SUPFAM" id="SSF48264">
    <property type="entry name" value="Cytochrome P450"/>
    <property type="match status" value="1"/>
</dbReference>
<dbReference type="Gene3D" id="1.10.630.10">
    <property type="entry name" value="Cytochrome P450"/>
    <property type="match status" value="1"/>
</dbReference>
<evidence type="ECO:0000313" key="9">
    <source>
        <dbReference type="Proteomes" id="UP000237347"/>
    </source>
</evidence>
<evidence type="ECO:0000256" key="6">
    <source>
        <dbReference type="ARBA" id="ARBA00023004"/>
    </source>
</evidence>
<reference evidence="8 9" key="1">
    <citation type="journal article" date="2018" name="Sci. Data">
        <title>The draft genome sequence of cork oak.</title>
        <authorList>
            <person name="Ramos A.M."/>
            <person name="Usie A."/>
            <person name="Barbosa P."/>
            <person name="Barros P.M."/>
            <person name="Capote T."/>
            <person name="Chaves I."/>
            <person name="Simoes F."/>
            <person name="Abreu I."/>
            <person name="Carrasquinho I."/>
            <person name="Faro C."/>
            <person name="Guimaraes J.B."/>
            <person name="Mendonca D."/>
            <person name="Nobrega F."/>
            <person name="Rodrigues L."/>
            <person name="Saibo N.J.M."/>
            <person name="Varela M.C."/>
            <person name="Egas C."/>
            <person name="Matos J."/>
            <person name="Miguel C.M."/>
            <person name="Oliveira M.M."/>
            <person name="Ricardo C.P."/>
            <person name="Goncalves S."/>
        </authorList>
    </citation>
    <scope>NUCLEOTIDE SEQUENCE [LARGE SCALE GENOMIC DNA]</scope>
    <source>
        <strain evidence="9">cv. HL8</strain>
    </source>
</reference>
<dbReference type="EMBL" id="PKMF04000095">
    <property type="protein sequence ID" value="KAK7850790.1"/>
    <property type="molecule type" value="Genomic_DNA"/>
</dbReference>
<keyword evidence="5" id="KW-0560">Oxidoreductase</keyword>
<dbReference type="GO" id="GO:0016705">
    <property type="term" value="F:oxidoreductase activity, acting on paired donors, with incorporation or reduction of molecular oxygen"/>
    <property type="evidence" value="ECO:0007669"/>
    <property type="project" value="InterPro"/>
</dbReference>
<proteinExistence type="inferred from homology"/>
<name>A0AAW0LGZ0_QUESU</name>
<evidence type="ECO:0000256" key="5">
    <source>
        <dbReference type="ARBA" id="ARBA00023002"/>
    </source>
</evidence>
<evidence type="ECO:0000256" key="7">
    <source>
        <dbReference type="ARBA" id="ARBA00023033"/>
    </source>
</evidence>
<comment type="cofactor">
    <cofactor evidence="1">
        <name>heme</name>
        <dbReference type="ChEBI" id="CHEBI:30413"/>
    </cofactor>
</comment>
<keyword evidence="7" id="KW-0503">Monooxygenase</keyword>
<sequence length="78" mass="8726">MFRGNATKLVRIVHNLSDDGLAFDMQEILMQCTLDSIFKVGFGVELNCLEGLSKEGTAFMKAFDDSNALVFCHYVDPF</sequence>
<evidence type="ECO:0000313" key="8">
    <source>
        <dbReference type="EMBL" id="KAK7850790.1"/>
    </source>
</evidence>
<evidence type="ECO:0000256" key="1">
    <source>
        <dbReference type="ARBA" id="ARBA00001971"/>
    </source>
</evidence>
<gene>
    <name evidence="8" type="primary">CYP704B1_1</name>
    <name evidence="8" type="ORF">CFP56_043651</name>
</gene>
<keyword evidence="3" id="KW-0349">Heme</keyword>
<evidence type="ECO:0000256" key="2">
    <source>
        <dbReference type="ARBA" id="ARBA00010617"/>
    </source>
</evidence>
<keyword evidence="9" id="KW-1185">Reference proteome</keyword>
<keyword evidence="4" id="KW-0479">Metal-binding</keyword>
<protein>
    <submittedName>
        <fullName evidence="8">Cytochrome p450 704b1</fullName>
    </submittedName>
</protein>
<accession>A0AAW0LGZ0</accession>
<dbReference type="GO" id="GO:0020037">
    <property type="term" value="F:heme binding"/>
    <property type="evidence" value="ECO:0007669"/>
    <property type="project" value="InterPro"/>
</dbReference>
<organism evidence="8 9">
    <name type="scientific">Quercus suber</name>
    <name type="common">Cork oak</name>
    <dbReference type="NCBI Taxonomy" id="58331"/>
    <lineage>
        <taxon>Eukaryota</taxon>
        <taxon>Viridiplantae</taxon>
        <taxon>Streptophyta</taxon>
        <taxon>Embryophyta</taxon>
        <taxon>Tracheophyta</taxon>
        <taxon>Spermatophyta</taxon>
        <taxon>Magnoliopsida</taxon>
        <taxon>eudicotyledons</taxon>
        <taxon>Gunneridae</taxon>
        <taxon>Pentapetalae</taxon>
        <taxon>rosids</taxon>
        <taxon>fabids</taxon>
        <taxon>Fagales</taxon>
        <taxon>Fagaceae</taxon>
        <taxon>Quercus</taxon>
    </lineage>
</organism>
<dbReference type="Proteomes" id="UP000237347">
    <property type="component" value="Unassembled WGS sequence"/>
</dbReference>
<dbReference type="PANTHER" id="PTHR24296">
    <property type="entry name" value="CYTOCHROME P450"/>
    <property type="match status" value="1"/>
</dbReference>
<comment type="similarity">
    <text evidence="2">Belongs to the cytochrome P450 family.</text>
</comment>
<keyword evidence="6" id="KW-0408">Iron</keyword>
<dbReference type="InterPro" id="IPR036396">
    <property type="entry name" value="Cyt_P450_sf"/>
</dbReference>
<evidence type="ECO:0000256" key="3">
    <source>
        <dbReference type="ARBA" id="ARBA00022617"/>
    </source>
</evidence>